<dbReference type="SUPFAM" id="SSF47836">
    <property type="entry name" value="Retroviral matrix proteins"/>
    <property type="match status" value="1"/>
</dbReference>
<dbReference type="InterPro" id="IPR050195">
    <property type="entry name" value="Primate_lentivir_Gag_pol-like"/>
</dbReference>
<reference evidence="7" key="3">
    <citation type="submission" date="2025-09" db="UniProtKB">
        <authorList>
            <consortium name="Ensembl"/>
        </authorList>
    </citation>
    <scope>IDENTIFICATION</scope>
    <source>
        <strain evidence="7">Thoroughbred</strain>
    </source>
</reference>
<proteinExistence type="predicted"/>
<evidence type="ECO:0000259" key="6">
    <source>
        <dbReference type="Pfam" id="PF02337"/>
    </source>
</evidence>
<dbReference type="GO" id="GO:0005198">
    <property type="term" value="F:structural molecule activity"/>
    <property type="evidence" value="ECO:0007669"/>
    <property type="project" value="InterPro"/>
</dbReference>
<accession>A0A9L0S0J1</accession>
<name>A0A9L0S0J1_HORSE</name>
<dbReference type="InterPro" id="IPR010999">
    <property type="entry name" value="Retrovr_matrix"/>
</dbReference>
<feature type="region of interest" description="Disordered" evidence="5">
    <location>
        <begin position="119"/>
        <end position="153"/>
    </location>
</feature>
<dbReference type="GeneTree" id="ENSGT00940000162994"/>
<sequence length="382" mass="43659">MGNSNSLRSQYLDLIKGLLESVGVKASSRRLNELFRHIECHCYWFRHQTKVQLNLGEWKQVQKELRKQHRRGNVMSLKLWTLCSAITQAIKLFDTDSDTKSHSEPHSEIHYENVPIEEGEAKDLPPPPPPEPPDHDSSSSERESDGEDGNPRLEDKVIEKMTEAFAKLFTKQREAKSQRCTPTAPPYASLYPMAKEEPNVGLENRRFFFPPRLGLPYNENDDDDLPAPPGGFIDPPLMFPITRERLAGGKMQVNYNPLEYKFFKDHKLAVSQYGPQSSFVLAMMENVGTAKLLLPVDWSSIGQAVLEGSQWLQLRSWWEEKAQKQARENQTQNPPGPTKDKLTGSGLYSALQQQAQYTDQDLQQVRQVFLRAWRRVVPTGQS</sequence>
<feature type="compositionally biased region" description="Basic and acidic residues" evidence="5">
    <location>
        <begin position="132"/>
        <end position="153"/>
    </location>
</feature>
<dbReference type="SUPFAM" id="SSF47943">
    <property type="entry name" value="Retrovirus capsid protein, N-terminal core domain"/>
    <property type="match status" value="1"/>
</dbReference>
<evidence type="ECO:0000256" key="5">
    <source>
        <dbReference type="SAM" id="MobiDB-lite"/>
    </source>
</evidence>
<dbReference type="Gene3D" id="1.10.375.10">
    <property type="entry name" value="Human Immunodeficiency Virus Type 1 Capsid Protein"/>
    <property type="match status" value="1"/>
</dbReference>
<evidence type="ECO:0000256" key="3">
    <source>
        <dbReference type="ARBA" id="ARBA00022737"/>
    </source>
</evidence>
<dbReference type="AlphaFoldDB" id="A0A9L0S0J1"/>
<keyword evidence="3" id="KW-0677">Repeat</keyword>
<dbReference type="InterPro" id="IPR003322">
    <property type="entry name" value="B_retro_matrix"/>
</dbReference>
<dbReference type="GO" id="GO:0016032">
    <property type="term" value="P:viral process"/>
    <property type="evidence" value="ECO:0007669"/>
    <property type="project" value="InterPro"/>
</dbReference>
<dbReference type="Pfam" id="PF02337">
    <property type="entry name" value="Gag_p10"/>
    <property type="match status" value="1"/>
</dbReference>
<evidence type="ECO:0000256" key="2">
    <source>
        <dbReference type="ARBA" id="ARBA00022707"/>
    </source>
</evidence>
<evidence type="ECO:0000256" key="4">
    <source>
        <dbReference type="ARBA" id="ARBA00023136"/>
    </source>
</evidence>
<organism evidence="7 8">
    <name type="scientific">Equus caballus</name>
    <name type="common">Horse</name>
    <dbReference type="NCBI Taxonomy" id="9796"/>
    <lineage>
        <taxon>Eukaryota</taxon>
        <taxon>Metazoa</taxon>
        <taxon>Chordata</taxon>
        <taxon>Craniata</taxon>
        <taxon>Vertebrata</taxon>
        <taxon>Euteleostomi</taxon>
        <taxon>Mammalia</taxon>
        <taxon>Eutheria</taxon>
        <taxon>Laurasiatheria</taxon>
        <taxon>Perissodactyla</taxon>
        <taxon>Equidae</taxon>
        <taxon>Equus</taxon>
    </lineage>
</organism>
<dbReference type="InterPro" id="IPR038124">
    <property type="entry name" value="B_retro_matrix_sf"/>
</dbReference>
<keyword evidence="2" id="KW-0519">Myristate</keyword>
<reference evidence="7" key="2">
    <citation type="submission" date="2025-08" db="UniProtKB">
        <authorList>
            <consortium name="Ensembl"/>
        </authorList>
    </citation>
    <scope>IDENTIFICATION</scope>
    <source>
        <strain evidence="7">Thoroughbred</strain>
    </source>
</reference>
<dbReference type="Gene3D" id="1.10.150.490">
    <property type="entry name" value="Retroviral GAG p10 protein"/>
    <property type="match status" value="1"/>
</dbReference>
<dbReference type="InterPro" id="IPR008919">
    <property type="entry name" value="Retrov_capsid_N"/>
</dbReference>
<dbReference type="PANTHER" id="PTHR40389">
    <property type="entry name" value="ENDOGENOUS RETROVIRUS GROUP K MEMBER 24 GAG POLYPROTEIN-RELATED"/>
    <property type="match status" value="1"/>
</dbReference>
<evidence type="ECO:0000313" key="7">
    <source>
        <dbReference type="Ensembl" id="ENSECAP00000068361.1"/>
    </source>
</evidence>
<dbReference type="Proteomes" id="UP000002281">
    <property type="component" value="Chromosome X"/>
</dbReference>
<feature type="region of interest" description="Disordered" evidence="5">
    <location>
        <begin position="323"/>
        <end position="345"/>
    </location>
</feature>
<keyword evidence="8" id="KW-1185">Reference proteome</keyword>
<keyword evidence="2" id="KW-0449">Lipoprotein</keyword>
<evidence type="ECO:0000256" key="1">
    <source>
        <dbReference type="ARBA" id="ARBA00004370"/>
    </source>
</evidence>
<dbReference type="PANTHER" id="PTHR40389:SF2">
    <property type="entry name" value="ENDOGENOUS RETROVIRUS GROUP K MEMBER 24 GAG POLYPROTEIN-RELATED"/>
    <property type="match status" value="1"/>
</dbReference>
<dbReference type="Pfam" id="PF00607">
    <property type="entry name" value="Gag_p24"/>
    <property type="match status" value="1"/>
</dbReference>
<dbReference type="GO" id="GO:0016020">
    <property type="term" value="C:membrane"/>
    <property type="evidence" value="ECO:0007669"/>
    <property type="project" value="UniProtKB-SubCell"/>
</dbReference>
<evidence type="ECO:0000313" key="8">
    <source>
        <dbReference type="Proteomes" id="UP000002281"/>
    </source>
</evidence>
<comment type="subcellular location">
    <subcellularLocation>
        <location evidence="1">Membrane</location>
    </subcellularLocation>
</comment>
<reference evidence="7 8" key="1">
    <citation type="journal article" date="2009" name="Science">
        <title>Genome sequence, comparative analysis, and population genetics of the domestic horse.</title>
        <authorList>
            <consortium name="Broad Institute Genome Sequencing Platform"/>
            <consortium name="Broad Institute Whole Genome Assembly Team"/>
            <person name="Wade C.M."/>
            <person name="Giulotto E."/>
            <person name="Sigurdsson S."/>
            <person name="Zoli M."/>
            <person name="Gnerre S."/>
            <person name="Imsland F."/>
            <person name="Lear T.L."/>
            <person name="Adelson D.L."/>
            <person name="Bailey E."/>
            <person name="Bellone R.R."/>
            <person name="Bloecker H."/>
            <person name="Distl O."/>
            <person name="Edgar R.C."/>
            <person name="Garber M."/>
            <person name="Leeb T."/>
            <person name="Mauceli E."/>
            <person name="MacLeod J.N."/>
            <person name="Penedo M.C.T."/>
            <person name="Raison J.M."/>
            <person name="Sharpe T."/>
            <person name="Vogel J."/>
            <person name="Andersson L."/>
            <person name="Antczak D.F."/>
            <person name="Biagi T."/>
            <person name="Binns M.M."/>
            <person name="Chowdhary B.P."/>
            <person name="Coleman S.J."/>
            <person name="Della Valle G."/>
            <person name="Fryc S."/>
            <person name="Guerin G."/>
            <person name="Hasegawa T."/>
            <person name="Hill E.W."/>
            <person name="Jurka J."/>
            <person name="Kiialainen A."/>
            <person name="Lindgren G."/>
            <person name="Liu J."/>
            <person name="Magnani E."/>
            <person name="Mickelson J.R."/>
            <person name="Murray J."/>
            <person name="Nergadze S.G."/>
            <person name="Onofrio R."/>
            <person name="Pedroni S."/>
            <person name="Piras M.F."/>
            <person name="Raudsepp T."/>
            <person name="Rocchi M."/>
            <person name="Roeed K.H."/>
            <person name="Ryder O.A."/>
            <person name="Searle S."/>
            <person name="Skow L."/>
            <person name="Swinburne J.E."/>
            <person name="Syvaenen A.C."/>
            <person name="Tozaki T."/>
            <person name="Valberg S.J."/>
            <person name="Vaudin M."/>
            <person name="White J.R."/>
            <person name="Zody M.C."/>
            <person name="Lander E.S."/>
            <person name="Lindblad-Toh K."/>
        </authorList>
    </citation>
    <scope>NUCLEOTIDE SEQUENCE [LARGE SCALE GENOMIC DNA]</scope>
    <source>
        <strain evidence="7 8">Thoroughbred</strain>
    </source>
</reference>
<keyword evidence="4" id="KW-0472">Membrane</keyword>
<feature type="domain" description="Beta-retroviral matrix protein" evidence="6">
    <location>
        <begin position="9"/>
        <end position="90"/>
    </location>
</feature>
<protein>
    <recommendedName>
        <fullName evidence="6">Beta-retroviral matrix protein domain-containing protein</fullName>
    </recommendedName>
</protein>
<dbReference type="Ensembl" id="ENSECAT00000114021.1">
    <property type="protein sequence ID" value="ENSECAP00000068361.1"/>
    <property type="gene ID" value="ENSECAG00000048918.1"/>
</dbReference>